<organism evidence="1 2">
    <name type="scientific">Dendrobium nobile</name>
    <name type="common">Orchid</name>
    <dbReference type="NCBI Taxonomy" id="94219"/>
    <lineage>
        <taxon>Eukaryota</taxon>
        <taxon>Viridiplantae</taxon>
        <taxon>Streptophyta</taxon>
        <taxon>Embryophyta</taxon>
        <taxon>Tracheophyta</taxon>
        <taxon>Spermatophyta</taxon>
        <taxon>Magnoliopsida</taxon>
        <taxon>Liliopsida</taxon>
        <taxon>Asparagales</taxon>
        <taxon>Orchidaceae</taxon>
        <taxon>Epidendroideae</taxon>
        <taxon>Malaxideae</taxon>
        <taxon>Dendrobiinae</taxon>
        <taxon>Dendrobium</taxon>
    </lineage>
</organism>
<dbReference type="EMBL" id="JAGYWB010000008">
    <property type="protein sequence ID" value="KAI0513841.1"/>
    <property type="molecule type" value="Genomic_DNA"/>
</dbReference>
<gene>
    <name evidence="1" type="ORF">KFK09_009872</name>
</gene>
<dbReference type="Proteomes" id="UP000829196">
    <property type="component" value="Unassembled WGS sequence"/>
</dbReference>
<dbReference type="AlphaFoldDB" id="A0A8T3BKP8"/>
<keyword evidence="2" id="KW-1185">Reference proteome</keyword>
<protein>
    <submittedName>
        <fullName evidence="1">Uncharacterized protein</fullName>
    </submittedName>
</protein>
<evidence type="ECO:0000313" key="1">
    <source>
        <dbReference type="EMBL" id="KAI0513841.1"/>
    </source>
</evidence>
<reference evidence="1" key="1">
    <citation type="journal article" date="2022" name="Front. Genet.">
        <title>Chromosome-Scale Assembly of the Dendrobium nobile Genome Provides Insights Into the Molecular Mechanism of the Biosynthesis of the Medicinal Active Ingredient of Dendrobium.</title>
        <authorList>
            <person name="Xu Q."/>
            <person name="Niu S.-C."/>
            <person name="Li K.-L."/>
            <person name="Zheng P.-J."/>
            <person name="Zhang X.-J."/>
            <person name="Jia Y."/>
            <person name="Liu Y."/>
            <person name="Niu Y.-X."/>
            <person name="Yu L.-H."/>
            <person name="Chen D.-F."/>
            <person name="Zhang G.-Q."/>
        </authorList>
    </citation>
    <scope>NUCLEOTIDE SEQUENCE</scope>
    <source>
        <tissue evidence="1">Leaf</tissue>
    </source>
</reference>
<proteinExistence type="predicted"/>
<sequence>MHHSRESCDPDLNTNYEPSFTTYMLGNAQFIDEGKNLEASSPLTSTGGPPDLCQPSLEFFPTIASLPTTSRLLPVRRLRSLGVIPGHRQISVTCRLQSFGPPSSADYDPPDLRHPPTMVLLTSVAHRLWSF</sequence>
<accession>A0A8T3BKP8</accession>
<evidence type="ECO:0000313" key="2">
    <source>
        <dbReference type="Proteomes" id="UP000829196"/>
    </source>
</evidence>
<name>A0A8T3BKP8_DENNO</name>
<comment type="caution">
    <text evidence="1">The sequence shown here is derived from an EMBL/GenBank/DDBJ whole genome shotgun (WGS) entry which is preliminary data.</text>
</comment>